<dbReference type="EMBL" id="LAZR01006180">
    <property type="protein sequence ID" value="KKM94112.1"/>
    <property type="molecule type" value="Genomic_DNA"/>
</dbReference>
<protein>
    <submittedName>
        <fullName evidence="1">Uncharacterized protein</fullName>
    </submittedName>
</protein>
<gene>
    <name evidence="1" type="ORF">LCGC14_1201630</name>
</gene>
<evidence type="ECO:0000313" key="1">
    <source>
        <dbReference type="EMBL" id="KKM94112.1"/>
    </source>
</evidence>
<accession>A0A0F9PLH1</accession>
<comment type="caution">
    <text evidence="1">The sequence shown here is derived from an EMBL/GenBank/DDBJ whole genome shotgun (WGS) entry which is preliminary data.</text>
</comment>
<name>A0A0F9PLH1_9ZZZZ</name>
<dbReference type="AlphaFoldDB" id="A0A0F9PLH1"/>
<sequence>MVKTCFNCGIEIEIWDEWAAWCVEKSLDPNKCQKCGEVWKDVP</sequence>
<organism evidence="1">
    <name type="scientific">marine sediment metagenome</name>
    <dbReference type="NCBI Taxonomy" id="412755"/>
    <lineage>
        <taxon>unclassified sequences</taxon>
        <taxon>metagenomes</taxon>
        <taxon>ecological metagenomes</taxon>
    </lineage>
</organism>
<proteinExistence type="predicted"/>
<reference evidence="1" key="1">
    <citation type="journal article" date="2015" name="Nature">
        <title>Complex archaea that bridge the gap between prokaryotes and eukaryotes.</title>
        <authorList>
            <person name="Spang A."/>
            <person name="Saw J.H."/>
            <person name="Jorgensen S.L."/>
            <person name="Zaremba-Niedzwiedzka K."/>
            <person name="Martijn J."/>
            <person name="Lind A.E."/>
            <person name="van Eijk R."/>
            <person name="Schleper C."/>
            <person name="Guy L."/>
            <person name="Ettema T.J."/>
        </authorList>
    </citation>
    <scope>NUCLEOTIDE SEQUENCE</scope>
</reference>